<dbReference type="AlphaFoldDB" id="A0A0A9C0Y2"/>
<reference evidence="1" key="1">
    <citation type="submission" date="2014-09" db="EMBL/GenBank/DDBJ databases">
        <authorList>
            <person name="Magalhaes I.L.F."/>
            <person name="Oliveira U."/>
            <person name="Santos F.R."/>
            <person name="Vidigal T.H.D.A."/>
            <person name="Brescovit A.D."/>
            <person name="Santos A.J."/>
        </authorList>
    </citation>
    <scope>NUCLEOTIDE SEQUENCE</scope>
    <source>
        <tissue evidence="1">Shoot tissue taken approximately 20 cm above the soil surface</tissue>
    </source>
</reference>
<reference evidence="1" key="2">
    <citation type="journal article" date="2015" name="Data Brief">
        <title>Shoot transcriptome of the giant reed, Arundo donax.</title>
        <authorList>
            <person name="Barrero R.A."/>
            <person name="Guerrero F.D."/>
            <person name="Moolhuijzen P."/>
            <person name="Goolsby J.A."/>
            <person name="Tidwell J."/>
            <person name="Bellgard S.E."/>
            <person name="Bellgard M.I."/>
        </authorList>
    </citation>
    <scope>NUCLEOTIDE SEQUENCE</scope>
    <source>
        <tissue evidence="1">Shoot tissue taken approximately 20 cm above the soil surface</tissue>
    </source>
</reference>
<sequence>MSLNSFVSFTAYSVSSALH</sequence>
<dbReference type="EMBL" id="GBRH01228669">
    <property type="protein sequence ID" value="JAD69226.1"/>
    <property type="molecule type" value="Transcribed_RNA"/>
</dbReference>
<protein>
    <submittedName>
        <fullName evidence="1">Uncharacterized protein</fullName>
    </submittedName>
</protein>
<organism evidence="1">
    <name type="scientific">Arundo donax</name>
    <name type="common">Giant reed</name>
    <name type="synonym">Donax arundinaceus</name>
    <dbReference type="NCBI Taxonomy" id="35708"/>
    <lineage>
        <taxon>Eukaryota</taxon>
        <taxon>Viridiplantae</taxon>
        <taxon>Streptophyta</taxon>
        <taxon>Embryophyta</taxon>
        <taxon>Tracheophyta</taxon>
        <taxon>Spermatophyta</taxon>
        <taxon>Magnoliopsida</taxon>
        <taxon>Liliopsida</taxon>
        <taxon>Poales</taxon>
        <taxon>Poaceae</taxon>
        <taxon>PACMAD clade</taxon>
        <taxon>Arundinoideae</taxon>
        <taxon>Arundineae</taxon>
        <taxon>Arundo</taxon>
    </lineage>
</organism>
<proteinExistence type="predicted"/>
<accession>A0A0A9C0Y2</accession>
<evidence type="ECO:0000313" key="1">
    <source>
        <dbReference type="EMBL" id="JAD69226.1"/>
    </source>
</evidence>
<name>A0A0A9C0Y2_ARUDO</name>